<dbReference type="GeneTree" id="ENSGT00390000001723"/>
<evidence type="ECO:0000259" key="5">
    <source>
        <dbReference type="Pfam" id="PF24903"/>
    </source>
</evidence>
<accession>A0A3Q2XD15</accession>
<dbReference type="Proteomes" id="UP000264820">
    <property type="component" value="Unplaced"/>
</dbReference>
<dbReference type="GO" id="GO:0000712">
    <property type="term" value="P:resolution of meiotic recombination intermediates"/>
    <property type="evidence" value="ECO:0007669"/>
    <property type="project" value="TreeGrafter"/>
</dbReference>
<keyword evidence="4" id="KW-0812">Transmembrane</keyword>
<keyword evidence="1" id="KW-0238">DNA-binding</keyword>
<feature type="domain" description="MEIOB-like N-terminal" evidence="5">
    <location>
        <begin position="8"/>
        <end position="145"/>
    </location>
</feature>
<evidence type="ECO:0000256" key="3">
    <source>
        <dbReference type="ARBA" id="ARBA00038329"/>
    </source>
</evidence>
<keyword evidence="4" id="KW-0472">Membrane</keyword>
<protein>
    <submittedName>
        <fullName evidence="6">Meiosis specific with OB-fold</fullName>
    </submittedName>
</protein>
<evidence type="ECO:0000256" key="4">
    <source>
        <dbReference type="SAM" id="Phobius"/>
    </source>
</evidence>
<feature type="transmembrane region" description="Helical" evidence="4">
    <location>
        <begin position="202"/>
        <end position="221"/>
    </location>
</feature>
<dbReference type="AlphaFoldDB" id="A0A3Q2XD15"/>
<dbReference type="STRING" id="109280.ENSHCOP00000001422"/>
<comment type="similarity">
    <text evidence="3">Belongs to the MEIOB family.</text>
</comment>
<dbReference type="PANTHER" id="PTHR21166:SF2">
    <property type="entry name" value="CELL DIVISION CONTROL PROTEIN 24 OB DOMAIN-CONTAINING PROTEIN-RELATED"/>
    <property type="match status" value="1"/>
</dbReference>
<evidence type="ECO:0000256" key="1">
    <source>
        <dbReference type="ARBA" id="ARBA00023125"/>
    </source>
</evidence>
<keyword evidence="4" id="KW-1133">Transmembrane helix</keyword>
<proteinExistence type="inferred from homology"/>
<keyword evidence="7" id="KW-1185">Reference proteome</keyword>
<evidence type="ECO:0000313" key="7">
    <source>
        <dbReference type="Proteomes" id="UP000264820"/>
    </source>
</evidence>
<dbReference type="GO" id="GO:0008310">
    <property type="term" value="F:single-stranded DNA 3'-5' DNA exonuclease activity"/>
    <property type="evidence" value="ECO:0007669"/>
    <property type="project" value="TreeGrafter"/>
</dbReference>
<sequence>KVLKMAAINHNSISELHPKLLYLFQKVIGIIIGKTDIKGFPDRKIITLFERSFSFTDSPDFFINVSAWGSDGYINRLCSSFSIGDVVIIENPLVTTKDLEKEERFCPTTPSPYRLMLAEAHSQMCLCVDVDTSDSLLPLIHMPVKDSRDFYPLGDIVANGKSLDGSFINILAAVKAIGEMKLFRKSDGCQGQRMEVKLFDELVSSFPLIWWVSYFVFYLLVINFDSFRNGMTAAVNSKTIITVNPGKRVTASFHQSITSITAVYTVGQLKEKSQESPETSHGITYSFISKLDLDSCVSKVIRTRWYAHSGRTGWVTHCNNFFSSITGFDLMMNLTDHTGTLHACTLRSPVAEAMLGCTTEQFTHLTDNERTAMKWKFLLERCKTYVKVQLLFTFRLKDSVQTHIINVCGNFCFRSSLPPGQRVGCGQWSWPAHWLTRAR</sequence>
<dbReference type="GO" id="GO:0003697">
    <property type="term" value="F:single-stranded DNA binding"/>
    <property type="evidence" value="ECO:0007669"/>
    <property type="project" value="TreeGrafter"/>
</dbReference>
<dbReference type="InterPro" id="IPR052469">
    <property type="entry name" value="MEIOB"/>
</dbReference>
<reference evidence="6" key="2">
    <citation type="submission" date="2025-09" db="UniProtKB">
        <authorList>
            <consortium name="Ensembl"/>
        </authorList>
    </citation>
    <scope>IDENTIFICATION</scope>
</reference>
<dbReference type="InterPro" id="IPR012340">
    <property type="entry name" value="NA-bd_OB-fold"/>
</dbReference>
<dbReference type="PANTHER" id="PTHR21166">
    <property type="entry name" value="CELL DIVISION CONTROL PROTEIN 24 OB DOMAIN-CONTAINING PROTEIN-RELATED"/>
    <property type="match status" value="1"/>
</dbReference>
<reference evidence="6" key="1">
    <citation type="submission" date="2025-08" db="UniProtKB">
        <authorList>
            <consortium name="Ensembl"/>
        </authorList>
    </citation>
    <scope>IDENTIFICATION</scope>
</reference>
<evidence type="ECO:0000256" key="2">
    <source>
        <dbReference type="ARBA" id="ARBA00023254"/>
    </source>
</evidence>
<evidence type="ECO:0000313" key="6">
    <source>
        <dbReference type="Ensembl" id="ENSHCOP00000001422.1"/>
    </source>
</evidence>
<keyword evidence="2" id="KW-0469">Meiosis</keyword>
<name>A0A3Q2XD15_HIPCM</name>
<dbReference type="SUPFAM" id="SSF50249">
    <property type="entry name" value="Nucleic acid-binding proteins"/>
    <property type="match status" value="1"/>
</dbReference>
<dbReference type="Ensembl" id="ENSHCOT00000012135.1">
    <property type="protein sequence ID" value="ENSHCOP00000001422.1"/>
    <property type="gene ID" value="ENSHCOG00000002399.1"/>
</dbReference>
<dbReference type="Pfam" id="PF24903">
    <property type="entry name" value="OB_MEIOB_N"/>
    <property type="match status" value="1"/>
</dbReference>
<organism evidence="6 7">
    <name type="scientific">Hippocampus comes</name>
    <name type="common">Tiger tail seahorse</name>
    <dbReference type="NCBI Taxonomy" id="109280"/>
    <lineage>
        <taxon>Eukaryota</taxon>
        <taxon>Metazoa</taxon>
        <taxon>Chordata</taxon>
        <taxon>Craniata</taxon>
        <taxon>Vertebrata</taxon>
        <taxon>Euteleostomi</taxon>
        <taxon>Actinopterygii</taxon>
        <taxon>Neopterygii</taxon>
        <taxon>Teleostei</taxon>
        <taxon>Neoteleostei</taxon>
        <taxon>Acanthomorphata</taxon>
        <taxon>Syngnathiaria</taxon>
        <taxon>Syngnathiformes</taxon>
        <taxon>Syngnathoidei</taxon>
        <taxon>Syngnathidae</taxon>
        <taxon>Hippocampus</taxon>
    </lineage>
</organism>
<dbReference type="InterPro" id="IPR056880">
    <property type="entry name" value="OB_MEIOB_N"/>
</dbReference>